<dbReference type="Proteomes" id="UP000886689">
    <property type="component" value="Unassembled WGS sequence"/>
</dbReference>
<dbReference type="AlphaFoldDB" id="A0A9D7K5T3"/>
<name>A0A9D7K5T3_9PROT</name>
<gene>
    <name evidence="1" type="ORF">IPL58_14330</name>
</gene>
<proteinExistence type="predicted"/>
<comment type="caution">
    <text evidence="1">The sequence shown here is derived from an EMBL/GenBank/DDBJ whole genome shotgun (WGS) entry which is preliminary data.</text>
</comment>
<dbReference type="EMBL" id="JADJUC010000027">
    <property type="protein sequence ID" value="MBK8525107.1"/>
    <property type="molecule type" value="Genomic_DNA"/>
</dbReference>
<accession>A0A9D7K5T3</accession>
<dbReference type="Pfam" id="PF12686">
    <property type="entry name" value="DUF3800"/>
    <property type="match status" value="1"/>
</dbReference>
<evidence type="ECO:0000313" key="2">
    <source>
        <dbReference type="Proteomes" id="UP000886689"/>
    </source>
</evidence>
<sequence>MAAHIYLDESGDTGWQFERPYTKGGSSRFLVIAATVVPPELDHKPERLLRHIYQHRNWNPGNEKKWVRMSPEARSAFAKDAAKLAGKTPGLEYHVIVADKRNVQPHIRQDANKLYNYMVKLLLLDVMAKHDYINLVPDPRSIKVQSGNSLHDYLQTELWLTLGVPTRLETTPRDSRYSLNLQFADMIAGVVQSHFEFGETTHWLHLCEHIRIKRLFCS</sequence>
<dbReference type="InterPro" id="IPR024524">
    <property type="entry name" value="DUF3800"/>
</dbReference>
<evidence type="ECO:0000313" key="1">
    <source>
        <dbReference type="EMBL" id="MBK8525107.1"/>
    </source>
</evidence>
<reference evidence="1" key="1">
    <citation type="submission" date="2020-10" db="EMBL/GenBank/DDBJ databases">
        <title>Connecting structure to function with the recovery of over 1000 high-quality activated sludge metagenome-assembled genomes encoding full-length rRNA genes using long-read sequencing.</title>
        <authorList>
            <person name="Singleton C.M."/>
            <person name="Petriglieri F."/>
            <person name="Kristensen J.M."/>
            <person name="Kirkegaard R.H."/>
            <person name="Michaelsen T.Y."/>
            <person name="Andersen M.H."/>
            <person name="Karst S.M."/>
            <person name="Dueholm M.S."/>
            <person name="Nielsen P.H."/>
            <person name="Albertsen M."/>
        </authorList>
    </citation>
    <scope>NUCLEOTIDE SEQUENCE</scope>
    <source>
        <strain evidence="1">Hirt_18-Q3-R61-65_BATAC.395</strain>
    </source>
</reference>
<protein>
    <submittedName>
        <fullName evidence="1">DUF3800 domain-containing protein</fullName>
    </submittedName>
</protein>
<organism evidence="1 2">
    <name type="scientific">Candidatus Proximibacter danicus</name>
    <dbReference type="NCBI Taxonomy" id="2954365"/>
    <lineage>
        <taxon>Bacteria</taxon>
        <taxon>Pseudomonadati</taxon>
        <taxon>Pseudomonadota</taxon>
        <taxon>Betaproteobacteria</taxon>
        <taxon>Candidatus Proximibacter</taxon>
    </lineage>
</organism>